<organism evidence="3 4">
    <name type="scientific">Ferrimonas aestuarii</name>
    <dbReference type="NCBI Taxonomy" id="2569539"/>
    <lineage>
        <taxon>Bacteria</taxon>
        <taxon>Pseudomonadati</taxon>
        <taxon>Pseudomonadota</taxon>
        <taxon>Gammaproteobacteria</taxon>
        <taxon>Alteromonadales</taxon>
        <taxon>Ferrimonadaceae</taxon>
        <taxon>Ferrimonas</taxon>
    </lineage>
</organism>
<dbReference type="PROSITE" id="PS00061">
    <property type="entry name" value="ADH_SHORT"/>
    <property type="match status" value="1"/>
</dbReference>
<dbReference type="InterPro" id="IPR036291">
    <property type="entry name" value="NAD(P)-bd_dom_sf"/>
</dbReference>
<dbReference type="FunFam" id="3.40.50.720:FF:000084">
    <property type="entry name" value="Short-chain dehydrogenase reductase"/>
    <property type="match status" value="1"/>
</dbReference>
<evidence type="ECO:0000313" key="4">
    <source>
        <dbReference type="Proteomes" id="UP000305675"/>
    </source>
</evidence>
<gene>
    <name evidence="3" type="ORF">FCL42_05500</name>
</gene>
<dbReference type="Pfam" id="PF00106">
    <property type="entry name" value="adh_short"/>
    <property type="match status" value="1"/>
</dbReference>
<dbReference type="EMBL" id="SWCJ01000003">
    <property type="protein sequence ID" value="TKB56589.1"/>
    <property type="molecule type" value="Genomic_DNA"/>
</dbReference>
<dbReference type="PRINTS" id="PR00080">
    <property type="entry name" value="SDRFAMILY"/>
</dbReference>
<sequence length="265" mass="28953">MQLNLENKRVLVSGSTAGIGRAVAKAYLNEGAEVIIHGRTLERCQEVADQLVQECAANGRVHAIAGDLSDAAQTDALLAKADELGGIDILINNTGIFEVKAFEEISDDEWMHYFNVNIMSAVRLSRSLLPKMQQRGFGRIVNISSECGIKPLGQMVHYSVTKTALISLSRALAELTKGQDVTVNSVLPGPTWTEGVENYFDTLSESEGKPVQELTDNYFTEHEPTSLLQRFVQVEEVANATVYLTSNRAMNGQSLRVEGGIIRAL</sequence>
<reference evidence="3 4" key="1">
    <citation type="submission" date="2019-04" db="EMBL/GenBank/DDBJ databases">
        <authorList>
            <person name="Hwang J.C."/>
        </authorList>
    </citation>
    <scope>NUCLEOTIDE SEQUENCE [LARGE SCALE GENOMIC DNA]</scope>
    <source>
        <strain evidence="3 4">IMCC35002</strain>
    </source>
</reference>
<dbReference type="CDD" id="cd05233">
    <property type="entry name" value="SDR_c"/>
    <property type="match status" value="1"/>
</dbReference>
<dbReference type="InterPro" id="IPR050259">
    <property type="entry name" value="SDR"/>
</dbReference>
<dbReference type="Gene3D" id="3.40.50.720">
    <property type="entry name" value="NAD(P)-binding Rossmann-like Domain"/>
    <property type="match status" value="1"/>
</dbReference>
<evidence type="ECO:0000313" key="3">
    <source>
        <dbReference type="EMBL" id="TKB56589.1"/>
    </source>
</evidence>
<comment type="similarity">
    <text evidence="1 2">Belongs to the short-chain dehydrogenases/reductases (SDR) family.</text>
</comment>
<evidence type="ECO:0000256" key="2">
    <source>
        <dbReference type="RuleBase" id="RU000363"/>
    </source>
</evidence>
<proteinExistence type="inferred from homology"/>
<dbReference type="GO" id="GO:0032787">
    <property type="term" value="P:monocarboxylic acid metabolic process"/>
    <property type="evidence" value="ECO:0007669"/>
    <property type="project" value="UniProtKB-ARBA"/>
</dbReference>
<dbReference type="InterPro" id="IPR002347">
    <property type="entry name" value="SDR_fam"/>
</dbReference>
<dbReference type="InterPro" id="IPR020904">
    <property type="entry name" value="Sc_DH/Rdtase_CS"/>
</dbReference>
<dbReference type="AlphaFoldDB" id="A0A4U1BPT3"/>
<dbReference type="SUPFAM" id="SSF51735">
    <property type="entry name" value="NAD(P)-binding Rossmann-fold domains"/>
    <property type="match status" value="1"/>
</dbReference>
<accession>A0A4U1BPT3</accession>
<dbReference type="PRINTS" id="PR00081">
    <property type="entry name" value="GDHRDH"/>
</dbReference>
<comment type="caution">
    <text evidence="3">The sequence shown here is derived from an EMBL/GenBank/DDBJ whole genome shotgun (WGS) entry which is preliminary data.</text>
</comment>
<dbReference type="RefSeq" id="WP_136862393.1">
    <property type="nucleotide sequence ID" value="NZ_SWCJ01000003.1"/>
</dbReference>
<protein>
    <submittedName>
        <fullName evidence="3">SDR family oxidoreductase</fullName>
    </submittedName>
</protein>
<keyword evidence="4" id="KW-1185">Reference proteome</keyword>
<name>A0A4U1BPT3_9GAMM</name>
<evidence type="ECO:0000256" key="1">
    <source>
        <dbReference type="ARBA" id="ARBA00006484"/>
    </source>
</evidence>
<dbReference type="OrthoDB" id="9787298at2"/>
<dbReference type="PANTHER" id="PTHR42879">
    <property type="entry name" value="3-OXOACYL-(ACYL-CARRIER-PROTEIN) REDUCTASE"/>
    <property type="match status" value="1"/>
</dbReference>
<dbReference type="Proteomes" id="UP000305675">
    <property type="component" value="Unassembled WGS sequence"/>
</dbReference>